<sequence>MLSFSLFALASVASFATAVPSDQSGTAQFALSCSGITVPDVVAQSGTSYFTSSLKFFPDGGDGDAIPATACTDESSTCSNCLFEGGGLSSPTNVTGCWNPTNNLTVNSKSLHPNSLFETGGSSLRDRLSGGHKNGFQPFASDLTALCYFNVDQNYSGA</sequence>
<evidence type="ECO:0000256" key="1">
    <source>
        <dbReference type="SAM" id="SignalP"/>
    </source>
</evidence>
<keyword evidence="1" id="KW-0732">Signal</keyword>
<evidence type="ECO:0000313" key="3">
    <source>
        <dbReference type="Proteomes" id="UP000308014"/>
    </source>
</evidence>
<feature type="signal peptide" evidence="1">
    <location>
        <begin position="1"/>
        <end position="18"/>
    </location>
</feature>
<dbReference type="EMBL" id="QZAJ01000408">
    <property type="protein sequence ID" value="THW10556.1"/>
    <property type="molecule type" value="Genomic_DNA"/>
</dbReference>
<dbReference type="Proteomes" id="UP000308014">
    <property type="component" value="Unassembled WGS sequence"/>
</dbReference>
<feature type="chain" id="PRO_5020715393" evidence="1">
    <location>
        <begin position="19"/>
        <end position="158"/>
    </location>
</feature>
<organism evidence="2 3">
    <name type="scientific">Aureobasidium pullulans</name>
    <name type="common">Black yeast</name>
    <name type="synonym">Pullularia pullulans</name>
    <dbReference type="NCBI Taxonomy" id="5580"/>
    <lineage>
        <taxon>Eukaryota</taxon>
        <taxon>Fungi</taxon>
        <taxon>Dikarya</taxon>
        <taxon>Ascomycota</taxon>
        <taxon>Pezizomycotina</taxon>
        <taxon>Dothideomycetes</taxon>
        <taxon>Dothideomycetidae</taxon>
        <taxon>Dothideales</taxon>
        <taxon>Saccotheciaceae</taxon>
        <taxon>Aureobasidium</taxon>
    </lineage>
</organism>
<name>A0A4S8VI14_AURPU</name>
<proteinExistence type="predicted"/>
<evidence type="ECO:0000313" key="2">
    <source>
        <dbReference type="EMBL" id="THW10556.1"/>
    </source>
</evidence>
<gene>
    <name evidence="2" type="ORF">D6D24_07847</name>
</gene>
<reference evidence="2 3" key="1">
    <citation type="submission" date="2018-10" db="EMBL/GenBank/DDBJ databases">
        <title>Fifty Aureobasidium pullulans genomes reveal a recombining polyextremotolerant generalist.</title>
        <authorList>
            <person name="Gostincar C."/>
            <person name="Turk M."/>
            <person name="Zajc J."/>
            <person name="Gunde-Cimerman N."/>
        </authorList>
    </citation>
    <scope>NUCLEOTIDE SEQUENCE [LARGE SCALE GENOMIC DNA]</scope>
    <source>
        <strain evidence="2 3">EXF-11318</strain>
    </source>
</reference>
<comment type="caution">
    <text evidence="2">The sequence shown here is derived from an EMBL/GenBank/DDBJ whole genome shotgun (WGS) entry which is preliminary data.</text>
</comment>
<protein>
    <submittedName>
        <fullName evidence="2">Uncharacterized protein</fullName>
    </submittedName>
</protein>
<dbReference type="AlphaFoldDB" id="A0A4S8VI14"/>
<accession>A0A4S8VI14</accession>